<proteinExistence type="predicted"/>
<evidence type="ECO:0000313" key="2">
    <source>
        <dbReference type="Proteomes" id="UP001056201"/>
    </source>
</evidence>
<evidence type="ECO:0000313" key="1">
    <source>
        <dbReference type="EMBL" id="URI11053.1"/>
    </source>
</evidence>
<dbReference type="InterPro" id="IPR006517">
    <property type="entry name" value="Phage_terminase_lsu-like_C"/>
</dbReference>
<organism evidence="1 2">
    <name type="scientific">Aquincola tertiaricarbonis</name>
    <dbReference type="NCBI Taxonomy" id="391953"/>
    <lineage>
        <taxon>Bacteria</taxon>
        <taxon>Pseudomonadati</taxon>
        <taxon>Pseudomonadota</taxon>
        <taxon>Betaproteobacteria</taxon>
        <taxon>Burkholderiales</taxon>
        <taxon>Sphaerotilaceae</taxon>
        <taxon>Aquincola</taxon>
    </lineage>
</organism>
<gene>
    <name evidence="1" type="primary">terL</name>
    <name evidence="1" type="ORF">MW290_18970</name>
</gene>
<keyword evidence="2" id="KW-1185">Reference proteome</keyword>
<dbReference type="EMBL" id="CP097636">
    <property type="protein sequence ID" value="URI11053.1"/>
    <property type="molecule type" value="Genomic_DNA"/>
</dbReference>
<dbReference type="NCBIfam" id="TIGR01630">
    <property type="entry name" value="psiM2_ORF9"/>
    <property type="match status" value="1"/>
</dbReference>
<protein>
    <submittedName>
        <fullName evidence="1">Phage terminase large subunit</fullName>
    </submittedName>
</protein>
<name>A0ABY4SDK2_AQUTE</name>
<sequence length="270" mass="31065">MRFQAIVQWPDRMDLWERWEELFINEGEPAADAFYEQNKSEMDAGAVVSWPSMRPLLRLMKIRAGDHHAFDCEYQNDPTNDENSFFQGMKFWVQPCRDWVFYGAHDPSLGKNNKSRDPSATLVGGFDREHGKLSVVEAIVARRIPDRQISHIVDFQREYRCLAWGVESIQFQEFFRQELVKASAKAGIPVPAVPLTPHSDKDLRIESLSPHVQNGLILFHQRHTVLNAQVRHWPEADHDDGPDALHMLWMLAVSRAGGVIKLRIGQLRSS</sequence>
<dbReference type="Gene3D" id="3.30.420.240">
    <property type="match status" value="1"/>
</dbReference>
<accession>A0ABY4SDK2</accession>
<reference evidence="1" key="1">
    <citation type="submission" date="2022-05" db="EMBL/GenBank/DDBJ databases">
        <title>An RpoN-dependent PEP-CTERM gene is involved in floc formation of an Aquincola tertiaricarbonis strain.</title>
        <authorList>
            <person name="Qiu D."/>
            <person name="Xia M."/>
        </authorList>
    </citation>
    <scope>NUCLEOTIDE SEQUENCE</scope>
    <source>
        <strain evidence="1">RN12</strain>
    </source>
</reference>
<dbReference type="Proteomes" id="UP001056201">
    <property type="component" value="Chromosome 2"/>
</dbReference>
<dbReference type="RefSeq" id="WP_250199251.1">
    <property type="nucleotide sequence ID" value="NZ_CP097636.1"/>
</dbReference>